<gene>
    <name evidence="6" type="ORF">FRIFI_0729</name>
</gene>
<keyword evidence="2" id="KW-0975">Bacterial flagellum</keyword>
<keyword evidence="6" id="KW-0966">Cell projection</keyword>
<dbReference type="InterPro" id="IPR037925">
    <property type="entry name" value="FlgE/F/G-like"/>
</dbReference>
<dbReference type="InterPro" id="IPR053967">
    <property type="entry name" value="LlgE_F_G-like_D1"/>
</dbReference>
<name>A0A2P2BTH6_9FIRM</name>
<dbReference type="KEGG" id="rhom:FRIFI_0729"/>
<feature type="domain" description="Flagellar hook protein FlgE/F/G-like D1" evidence="5">
    <location>
        <begin position="90"/>
        <end position="156"/>
    </location>
</feature>
<dbReference type="InterPro" id="IPR020013">
    <property type="entry name" value="Flagellar_FlgE/F/G"/>
</dbReference>
<feature type="domain" description="Flagellar basal body rod protein N-terminal" evidence="3">
    <location>
        <begin position="5"/>
        <end position="35"/>
    </location>
</feature>
<evidence type="ECO:0000313" key="6">
    <source>
        <dbReference type="EMBL" id="CEI72274.1"/>
    </source>
</evidence>
<dbReference type="InterPro" id="IPR010930">
    <property type="entry name" value="Flg_bb/hook_C_dom"/>
</dbReference>
<dbReference type="NCBIfam" id="TIGR03506">
    <property type="entry name" value="FlgEFG_subfam"/>
    <property type="match status" value="1"/>
</dbReference>
<dbReference type="Pfam" id="PF22692">
    <property type="entry name" value="LlgE_F_G_D1"/>
    <property type="match status" value="1"/>
</dbReference>
<dbReference type="GO" id="GO:0071978">
    <property type="term" value="P:bacterial-type flagellum-dependent swarming motility"/>
    <property type="evidence" value="ECO:0007669"/>
    <property type="project" value="TreeGrafter"/>
</dbReference>
<dbReference type="SUPFAM" id="SSF117143">
    <property type="entry name" value="Flagellar hook protein flgE"/>
    <property type="match status" value="1"/>
</dbReference>
<accession>A0A2P2BTH6</accession>
<evidence type="ECO:0000256" key="1">
    <source>
        <dbReference type="ARBA" id="ARBA00009677"/>
    </source>
</evidence>
<keyword evidence="6" id="KW-0282">Flagellum</keyword>
<dbReference type="RefSeq" id="WP_166505007.1">
    <property type="nucleotide sequence ID" value="NZ_LN650648.1"/>
</dbReference>
<dbReference type="PANTHER" id="PTHR30435">
    <property type="entry name" value="FLAGELLAR PROTEIN"/>
    <property type="match status" value="1"/>
</dbReference>
<keyword evidence="6" id="KW-0969">Cilium</keyword>
<dbReference type="Pfam" id="PF00460">
    <property type="entry name" value="Flg_bb_rod"/>
    <property type="match status" value="1"/>
</dbReference>
<organism evidence="6 7">
    <name type="scientific">Romboutsia hominis</name>
    <dbReference type="NCBI Taxonomy" id="1507512"/>
    <lineage>
        <taxon>Bacteria</taxon>
        <taxon>Bacillati</taxon>
        <taxon>Bacillota</taxon>
        <taxon>Clostridia</taxon>
        <taxon>Peptostreptococcales</taxon>
        <taxon>Peptostreptococcaceae</taxon>
        <taxon>Romboutsia</taxon>
    </lineage>
</organism>
<evidence type="ECO:0000256" key="2">
    <source>
        <dbReference type="RuleBase" id="RU362116"/>
    </source>
</evidence>
<dbReference type="Proteomes" id="UP000245695">
    <property type="component" value="Chromosome 1"/>
</dbReference>
<dbReference type="AlphaFoldDB" id="A0A2P2BTH6"/>
<comment type="similarity">
    <text evidence="1 2">Belongs to the flagella basal body rod proteins family.</text>
</comment>
<dbReference type="Pfam" id="PF06429">
    <property type="entry name" value="Flg_bbr_C"/>
    <property type="match status" value="1"/>
</dbReference>
<evidence type="ECO:0000259" key="3">
    <source>
        <dbReference type="Pfam" id="PF00460"/>
    </source>
</evidence>
<reference evidence="6 7" key="1">
    <citation type="submission" date="2014-09" db="EMBL/GenBank/DDBJ databases">
        <authorList>
            <person name="Hornung B.V."/>
        </authorList>
    </citation>
    <scope>NUCLEOTIDE SEQUENCE [LARGE SCALE GENOMIC DNA]</scope>
    <source>
        <strain evidence="6 7">FRIFI</strain>
    </source>
</reference>
<protein>
    <submittedName>
        <fullName evidence="6">Flagellar basal body rod protein FlgG</fullName>
    </submittedName>
</protein>
<dbReference type="InterPro" id="IPR001444">
    <property type="entry name" value="Flag_bb_rod_N"/>
</dbReference>
<proteinExistence type="inferred from homology"/>
<evidence type="ECO:0000313" key="7">
    <source>
        <dbReference type="Proteomes" id="UP000245695"/>
    </source>
</evidence>
<comment type="subcellular location">
    <subcellularLocation>
        <location evidence="2">Bacterial flagellum basal body</location>
    </subcellularLocation>
</comment>
<dbReference type="GO" id="GO:0009425">
    <property type="term" value="C:bacterial-type flagellum basal body"/>
    <property type="evidence" value="ECO:0007669"/>
    <property type="project" value="UniProtKB-SubCell"/>
</dbReference>
<dbReference type="PANTHER" id="PTHR30435:SF19">
    <property type="entry name" value="FLAGELLAR BASAL-BODY ROD PROTEIN FLGG"/>
    <property type="match status" value="1"/>
</dbReference>
<keyword evidence="7" id="KW-1185">Reference proteome</keyword>
<feature type="domain" description="Flagellar basal-body/hook protein C-terminal" evidence="4">
    <location>
        <begin position="202"/>
        <end position="246"/>
    </location>
</feature>
<evidence type="ECO:0000259" key="4">
    <source>
        <dbReference type="Pfam" id="PF06429"/>
    </source>
</evidence>
<evidence type="ECO:0000259" key="5">
    <source>
        <dbReference type="Pfam" id="PF22692"/>
    </source>
</evidence>
<sequence>MYNIMKNSVSAMSASQGKIEVTSNNMVNVQTTGYKKLDIGFLDLYNETLDRSYYPHNNNNNTGTGVKVSQSFRNLSQGAIKDTGIKSNLAIDGDGFFRVINQNGTFSYTRNGEFNVDSNGDLVDDKGNKLDIQVINGNDVNLSKGEVSINKLGEIFVDKEEVGKINLYKVQGDKDFIPAGDNLFNLRDGAKIELVTNSNILQGYVEMSNVNMETEMTDLIIAQRSFQFNSKGLQATDDMWSMINNLQSR</sequence>
<dbReference type="EMBL" id="LN650648">
    <property type="protein sequence ID" value="CEI72274.1"/>
    <property type="molecule type" value="Genomic_DNA"/>
</dbReference>